<protein>
    <submittedName>
        <fullName evidence="2">PTS lactose transporter subunit IIC</fullName>
    </submittedName>
</protein>
<keyword evidence="3" id="KW-1185">Reference proteome</keyword>
<dbReference type="Gene3D" id="3.40.930.10">
    <property type="entry name" value="Mannitol-specific EII, Chain A"/>
    <property type="match status" value="1"/>
</dbReference>
<dbReference type="EMBL" id="SSTI01000003">
    <property type="protein sequence ID" value="THG40900.1"/>
    <property type="molecule type" value="Genomic_DNA"/>
</dbReference>
<dbReference type="CDD" id="cd00211">
    <property type="entry name" value="PTS_IIA_fru"/>
    <property type="match status" value="1"/>
</dbReference>
<dbReference type="InterPro" id="IPR002178">
    <property type="entry name" value="PTS_EIIA_type-2_dom"/>
</dbReference>
<organism evidence="2 3">
    <name type="scientific">Sphingomonas olei</name>
    <dbReference type="NCBI Taxonomy" id="1886787"/>
    <lineage>
        <taxon>Bacteria</taxon>
        <taxon>Pseudomonadati</taxon>
        <taxon>Pseudomonadota</taxon>
        <taxon>Alphaproteobacteria</taxon>
        <taxon>Sphingomonadales</taxon>
        <taxon>Sphingomonadaceae</taxon>
        <taxon>Sphingomonas</taxon>
    </lineage>
</organism>
<dbReference type="Pfam" id="PF00359">
    <property type="entry name" value="PTS_EIIA_2"/>
    <property type="match status" value="1"/>
</dbReference>
<evidence type="ECO:0000259" key="1">
    <source>
        <dbReference type="PROSITE" id="PS51094"/>
    </source>
</evidence>
<accession>A0ABY2QLZ0</accession>
<evidence type="ECO:0000313" key="3">
    <source>
        <dbReference type="Proteomes" id="UP000308038"/>
    </source>
</evidence>
<comment type="caution">
    <text evidence="2">The sequence shown here is derived from an EMBL/GenBank/DDBJ whole genome shotgun (WGS) entry which is preliminary data.</text>
</comment>
<dbReference type="PANTHER" id="PTHR47738">
    <property type="entry name" value="PTS SYSTEM FRUCTOSE-LIKE EIIA COMPONENT-RELATED"/>
    <property type="match status" value="1"/>
</dbReference>
<dbReference type="PROSITE" id="PS51094">
    <property type="entry name" value="PTS_EIIA_TYPE_2"/>
    <property type="match status" value="1"/>
</dbReference>
<evidence type="ECO:0000313" key="2">
    <source>
        <dbReference type="EMBL" id="THG40900.1"/>
    </source>
</evidence>
<dbReference type="PANTHER" id="PTHR47738:SF1">
    <property type="entry name" value="NITROGEN REGULATORY PROTEIN"/>
    <property type="match status" value="1"/>
</dbReference>
<feature type="domain" description="PTS EIIA type-2" evidence="1">
    <location>
        <begin position="7"/>
        <end position="150"/>
    </location>
</feature>
<dbReference type="InterPro" id="IPR051541">
    <property type="entry name" value="PTS_SugarTrans_NitroReg"/>
</dbReference>
<reference evidence="2 3" key="1">
    <citation type="submission" date="2019-04" db="EMBL/GenBank/DDBJ databases">
        <title>Microbes associate with the intestines of laboratory mice.</title>
        <authorList>
            <person name="Navarre W."/>
            <person name="Wong E."/>
            <person name="Huang K.C."/>
            <person name="Tropini C."/>
            <person name="Ng K."/>
            <person name="Yu B."/>
        </authorList>
    </citation>
    <scope>NUCLEOTIDE SEQUENCE [LARGE SCALE GENOMIC DNA]</scope>
    <source>
        <strain evidence="2 3">NM83_B4-11</strain>
    </source>
</reference>
<proteinExistence type="predicted"/>
<dbReference type="SUPFAM" id="SSF55804">
    <property type="entry name" value="Phoshotransferase/anion transport protein"/>
    <property type="match status" value="1"/>
</dbReference>
<dbReference type="Proteomes" id="UP000308038">
    <property type="component" value="Unassembled WGS sequence"/>
</dbReference>
<dbReference type="RefSeq" id="WP_136450904.1">
    <property type="nucleotide sequence ID" value="NZ_SSTI01000003.1"/>
</dbReference>
<sequence length="159" mass="16486">MASDLSDLLHPDLVVVGVMANNKKILFQQLGALAGPPLGLDPSMVTNALAEREKLGSTGFGGGVSIPHARLPGLSRIVVIVARLAQPIEFNAIDDMPVDIVVGMLSPASAGADHLKALARVSGRFRDHGFVAKLRGAGSRDAIYALLTADEPGMGRDAA</sequence>
<dbReference type="InterPro" id="IPR016152">
    <property type="entry name" value="PTrfase/Anion_transptr"/>
</dbReference>
<gene>
    <name evidence="2" type="ORF">E5988_04705</name>
</gene>
<name>A0ABY2QLZ0_9SPHN</name>